<name>A0ACC1JAQ4_9FUNG</name>
<evidence type="ECO:0000313" key="2">
    <source>
        <dbReference type="Proteomes" id="UP001150603"/>
    </source>
</evidence>
<evidence type="ECO:0000313" key="1">
    <source>
        <dbReference type="EMBL" id="KAJ1944297.1"/>
    </source>
</evidence>
<keyword evidence="2" id="KW-1185">Reference proteome</keyword>
<reference evidence="1" key="1">
    <citation type="submission" date="2022-07" db="EMBL/GenBank/DDBJ databases">
        <title>Phylogenomic reconstructions and comparative analyses of Kickxellomycotina fungi.</title>
        <authorList>
            <person name="Reynolds N.K."/>
            <person name="Stajich J.E."/>
            <person name="Barry K."/>
            <person name="Grigoriev I.V."/>
            <person name="Crous P."/>
            <person name="Smith M.E."/>
        </authorList>
    </citation>
    <scope>NUCLEOTIDE SEQUENCE</scope>
    <source>
        <strain evidence="1">NRRL 5244</strain>
    </source>
</reference>
<comment type="caution">
    <text evidence="1">The sequence shown here is derived from an EMBL/GenBank/DDBJ whole genome shotgun (WGS) entry which is preliminary data.</text>
</comment>
<dbReference type="Proteomes" id="UP001150603">
    <property type="component" value="Unassembled WGS sequence"/>
</dbReference>
<protein>
    <submittedName>
        <fullName evidence="1">Uncharacterized protein</fullName>
    </submittedName>
</protein>
<accession>A0ACC1JAQ4</accession>
<organism evidence="1 2">
    <name type="scientific">Linderina macrospora</name>
    <dbReference type="NCBI Taxonomy" id="4868"/>
    <lineage>
        <taxon>Eukaryota</taxon>
        <taxon>Fungi</taxon>
        <taxon>Fungi incertae sedis</taxon>
        <taxon>Zoopagomycota</taxon>
        <taxon>Kickxellomycotina</taxon>
        <taxon>Kickxellomycetes</taxon>
        <taxon>Kickxellales</taxon>
        <taxon>Kickxellaceae</taxon>
        <taxon>Linderina</taxon>
    </lineage>
</organism>
<gene>
    <name evidence="1" type="ORF">FBU59_002642</name>
</gene>
<dbReference type="EMBL" id="JANBPW010001490">
    <property type="protein sequence ID" value="KAJ1944297.1"/>
    <property type="molecule type" value="Genomic_DNA"/>
</dbReference>
<sequence>MALNAAMIEAHMRNPVPLPHENFLYHCNGVSFDLKIGDGYPANSLAYTATTGTAFVSNQRIVFLAKPTASKPSAGPTRINSFTAPHSNLRDQKFSQPMFGANRFEATVVPVAGGGVPSNARLTLTFKEGGGYDFATKVREMGERIQQIGEVPAYDEQLPAYDHPPTYRDENAYPEEAPPGYEPVSRT</sequence>
<proteinExistence type="predicted"/>